<evidence type="ECO:0000313" key="1">
    <source>
        <dbReference type="EMBL" id="SBO13943.1"/>
    </source>
</evidence>
<evidence type="ECO:0000313" key="2">
    <source>
        <dbReference type="Proteomes" id="UP000078419"/>
    </source>
</evidence>
<accession>A0AA45US73</accession>
<name>A0AA45US73_ANAPH</name>
<sequence>MFLAKLAQVLFSPVQAQKQLWLRLIRNTVTVKELIISMTSFVQYIACNHASTISASTICHQHCIAKSLRNSESGHGSVVCHGVFSKTAQVLFSQVQVQNSCDWD</sequence>
<protein>
    <submittedName>
        <fullName evidence="1">Uncharacterized protein</fullName>
    </submittedName>
</protein>
<comment type="caution">
    <text evidence="1">The sequence shown here is derived from an EMBL/GenBank/DDBJ whole genome shotgun (WGS) entry which is preliminary data.</text>
</comment>
<proteinExistence type="predicted"/>
<reference evidence="2" key="1">
    <citation type="submission" date="2016-03" db="EMBL/GenBank/DDBJ databases">
        <authorList>
            <person name="Loux Valentin"/>
        </authorList>
    </citation>
    <scope>NUCLEOTIDE SEQUENCE [LARGE SCALE GENOMIC DNA]</scope>
    <source>
        <strain evidence="2">C1</strain>
    </source>
</reference>
<organism evidence="1 2">
    <name type="scientific">Anaplasma phagocytophilum</name>
    <name type="common">Ehrlichia phagocytophila</name>
    <dbReference type="NCBI Taxonomy" id="948"/>
    <lineage>
        <taxon>Bacteria</taxon>
        <taxon>Pseudomonadati</taxon>
        <taxon>Pseudomonadota</taxon>
        <taxon>Alphaproteobacteria</taxon>
        <taxon>Rickettsiales</taxon>
        <taxon>Anaplasmataceae</taxon>
        <taxon>Anaplasma</taxon>
        <taxon>phagocytophilum group</taxon>
    </lineage>
</organism>
<dbReference type="AlphaFoldDB" id="A0AA45US73"/>
<dbReference type="EMBL" id="FLLR01000007">
    <property type="protein sequence ID" value="SBO13943.1"/>
    <property type="molecule type" value="Genomic_DNA"/>
</dbReference>
<dbReference type="Proteomes" id="UP000078419">
    <property type="component" value="Unassembled WGS sequence"/>
</dbReference>
<gene>
    <name evidence="1" type="ORF">ANAPC1_00283</name>
</gene>